<evidence type="ECO:0000256" key="4">
    <source>
        <dbReference type="ARBA" id="ARBA00022833"/>
    </source>
</evidence>
<dbReference type="GO" id="GO:0008270">
    <property type="term" value="F:zinc ion binding"/>
    <property type="evidence" value="ECO:0007669"/>
    <property type="project" value="InterPro"/>
</dbReference>
<evidence type="ECO:0000256" key="5">
    <source>
        <dbReference type="ARBA" id="ARBA00023002"/>
    </source>
</evidence>
<dbReference type="FunFam" id="3.40.50.720:FF:000003">
    <property type="entry name" value="S-(hydroxymethyl)glutathione dehydrogenase"/>
    <property type="match status" value="1"/>
</dbReference>
<reference evidence="10" key="1">
    <citation type="submission" date="2005-03" db="EMBL/GenBank/DDBJ databases">
        <title>Comparison of the complete genome sequences of Rhodococcus erythropolis PR4 and Rhodococcus opacus B4.</title>
        <authorList>
            <person name="Takarada H."/>
            <person name="Sekine M."/>
            <person name="Hosoyama A."/>
            <person name="Yamada R."/>
            <person name="Fujisawa T."/>
            <person name="Omata S."/>
            <person name="Shimizu A."/>
            <person name="Tsukatani N."/>
            <person name="Tanikawa S."/>
            <person name="Fujita N."/>
            <person name="Harayama S."/>
        </authorList>
    </citation>
    <scope>NUCLEOTIDE SEQUENCE [LARGE SCALE GENOMIC DNA]</scope>
    <source>
        <strain evidence="10">PR4 / NBRC 100887</strain>
    </source>
</reference>
<comment type="cofactor">
    <cofactor evidence="1 7">
        <name>Zn(2+)</name>
        <dbReference type="ChEBI" id="CHEBI:29105"/>
    </cofactor>
</comment>
<comment type="similarity">
    <text evidence="2 7">Belongs to the zinc-containing alcohol dehydrogenase family.</text>
</comment>
<dbReference type="PATRIC" id="fig|234621.6.peg.1242"/>
<dbReference type="Pfam" id="PF08240">
    <property type="entry name" value="ADH_N"/>
    <property type="match status" value="1"/>
</dbReference>
<dbReference type="eggNOG" id="COG1062">
    <property type="taxonomic scope" value="Bacteria"/>
</dbReference>
<evidence type="ECO:0000256" key="6">
    <source>
        <dbReference type="ARBA" id="ARBA00023027"/>
    </source>
</evidence>
<dbReference type="RefSeq" id="WP_020906187.1">
    <property type="nucleotide sequence ID" value="NC_012490.1"/>
</dbReference>
<name>C0ZQ21_RHOE4</name>
<evidence type="ECO:0000313" key="10">
    <source>
        <dbReference type="Proteomes" id="UP000002204"/>
    </source>
</evidence>
<dbReference type="InterPro" id="IPR036291">
    <property type="entry name" value="NAD(P)-bd_dom_sf"/>
</dbReference>
<dbReference type="GO" id="GO:0018456">
    <property type="term" value="F:aryl-alcohol dehydrogenase (NAD+) activity"/>
    <property type="evidence" value="ECO:0007669"/>
    <property type="project" value="UniProtKB-EC"/>
</dbReference>
<dbReference type="InterPro" id="IPR013154">
    <property type="entry name" value="ADH-like_N"/>
</dbReference>
<evidence type="ECO:0000259" key="8">
    <source>
        <dbReference type="SMART" id="SM00829"/>
    </source>
</evidence>
<organism evidence="9 10">
    <name type="scientific">Rhodococcus erythropolis (strain PR4 / NBRC 100887)</name>
    <dbReference type="NCBI Taxonomy" id="234621"/>
    <lineage>
        <taxon>Bacteria</taxon>
        <taxon>Bacillati</taxon>
        <taxon>Actinomycetota</taxon>
        <taxon>Actinomycetes</taxon>
        <taxon>Mycobacteriales</taxon>
        <taxon>Nocardiaceae</taxon>
        <taxon>Rhodococcus</taxon>
        <taxon>Rhodococcus erythropolis group</taxon>
    </lineage>
</organism>
<gene>
    <name evidence="9" type="primary">adhA</name>
    <name evidence="9" type="ordered locus">RER_07910</name>
</gene>
<dbReference type="SUPFAM" id="SSF51735">
    <property type="entry name" value="NAD(P)-binding Rossmann-fold domains"/>
    <property type="match status" value="1"/>
</dbReference>
<reference evidence="9 10" key="2">
    <citation type="journal article" date="2006" name="Environ. Microbiol.">
        <title>Sequence analysis of three plasmids harboured in Rhodococcus erythropolis strain PR4.</title>
        <authorList>
            <person name="Sekine M."/>
            <person name="Tanikawa S."/>
            <person name="Omata S."/>
            <person name="Saito M."/>
            <person name="Fujisawa T."/>
            <person name="Tsukatani N."/>
            <person name="Tajima T."/>
            <person name="Sekigawa T."/>
            <person name="Kosugi H."/>
            <person name="Matsuo Y."/>
            <person name="Nishiko R."/>
            <person name="Imamura K."/>
            <person name="Ito M."/>
            <person name="Narita H."/>
            <person name="Tago S."/>
            <person name="Fujita N."/>
            <person name="Harayama S."/>
        </authorList>
    </citation>
    <scope>NUCLEOTIDE SEQUENCE [LARGE SCALE GENOMIC DNA]</scope>
    <source>
        <strain evidence="10">PR4 / NBRC 100887</strain>
    </source>
</reference>
<accession>C0ZQ21</accession>
<evidence type="ECO:0000256" key="2">
    <source>
        <dbReference type="ARBA" id="ARBA00008072"/>
    </source>
</evidence>
<dbReference type="InterPro" id="IPR020843">
    <property type="entry name" value="ER"/>
</dbReference>
<dbReference type="PROSITE" id="PS00059">
    <property type="entry name" value="ADH_ZINC"/>
    <property type="match status" value="1"/>
</dbReference>
<dbReference type="EC" id="1.1.1.90" evidence="9"/>
<sequence>MQTAAAVLRSTDRPYSLEELTLDPPGPGEIAIRIVGVGLCHTDLLPRAAQSGIPLPLVPGHEGSGVVEVVGSHVQGLAVGDHVVLSFDSCHACANCLQGRPAYCDTFFPRNMSGRTVDGSTNARDCEGLPVSTRWFGQSSFATRSVVDARNAVKVDSALPLELLGPLGCGFQTGAGAVLNSLGVEVGADIVVFGAGAVGLAAVMAARVAGASTIVAVDLNRDRLDLARDLGATHVIDGTADDIARQIRRIVRGGVDYALDTTGAPRVIATAIDSLRASGVCGLIGAPAGDVRISATALSTGRTVKGIVEGDAVPRLFIPRLISLWQDGLFPFDRLIEKFAFTDIDAAERAAIDGKVIKPVLVL</sequence>
<evidence type="ECO:0000256" key="3">
    <source>
        <dbReference type="ARBA" id="ARBA00022723"/>
    </source>
</evidence>
<dbReference type="InterPro" id="IPR013149">
    <property type="entry name" value="ADH-like_C"/>
</dbReference>
<keyword evidence="3 7" id="KW-0479">Metal-binding</keyword>
<dbReference type="GO" id="GO:0051903">
    <property type="term" value="F:S-(hydroxymethyl)glutathione dehydrogenase [NAD(P)+] activity"/>
    <property type="evidence" value="ECO:0007669"/>
    <property type="project" value="TreeGrafter"/>
</dbReference>
<dbReference type="HOGENOM" id="CLU_026673_14_1_11"/>
<dbReference type="EMBL" id="AP008957">
    <property type="protein sequence ID" value="BAH31499.1"/>
    <property type="molecule type" value="Genomic_DNA"/>
</dbReference>
<dbReference type="PANTHER" id="PTHR43880:SF12">
    <property type="entry name" value="ALCOHOL DEHYDROGENASE CLASS-3"/>
    <property type="match status" value="1"/>
</dbReference>
<dbReference type="SUPFAM" id="SSF50129">
    <property type="entry name" value="GroES-like"/>
    <property type="match status" value="1"/>
</dbReference>
<dbReference type="Gene3D" id="3.40.50.720">
    <property type="entry name" value="NAD(P)-binding Rossmann-like Domain"/>
    <property type="match status" value="1"/>
</dbReference>
<feature type="domain" description="Enoyl reductase (ER)" evidence="8">
    <location>
        <begin position="15"/>
        <end position="361"/>
    </location>
</feature>
<dbReference type="AlphaFoldDB" id="C0ZQ21"/>
<evidence type="ECO:0000313" key="9">
    <source>
        <dbReference type="EMBL" id="BAH31499.1"/>
    </source>
</evidence>
<evidence type="ECO:0000256" key="7">
    <source>
        <dbReference type="RuleBase" id="RU361277"/>
    </source>
</evidence>
<evidence type="ECO:0000256" key="1">
    <source>
        <dbReference type="ARBA" id="ARBA00001947"/>
    </source>
</evidence>
<dbReference type="SMART" id="SM00829">
    <property type="entry name" value="PKS_ER"/>
    <property type="match status" value="1"/>
</dbReference>
<proteinExistence type="inferred from homology"/>
<dbReference type="InterPro" id="IPR011032">
    <property type="entry name" value="GroES-like_sf"/>
</dbReference>
<dbReference type="Gene3D" id="3.90.180.10">
    <property type="entry name" value="Medium-chain alcohol dehydrogenases, catalytic domain"/>
    <property type="match status" value="1"/>
</dbReference>
<protein>
    <submittedName>
        <fullName evidence="9">Aryl-alcohol dehydrogenase AdhA</fullName>
        <ecNumber evidence="9">1.1.1.90</ecNumber>
    </submittedName>
</protein>
<dbReference type="Proteomes" id="UP000002204">
    <property type="component" value="Chromosome"/>
</dbReference>
<dbReference type="PANTHER" id="PTHR43880">
    <property type="entry name" value="ALCOHOL DEHYDROGENASE"/>
    <property type="match status" value="1"/>
</dbReference>
<keyword evidence="6" id="KW-0520">NAD</keyword>
<dbReference type="KEGG" id="rer:RER_07910"/>
<dbReference type="CDD" id="cd08278">
    <property type="entry name" value="benzyl_alcohol_DH"/>
    <property type="match status" value="1"/>
</dbReference>
<keyword evidence="4 7" id="KW-0862">Zinc</keyword>
<dbReference type="GO" id="GO:0046294">
    <property type="term" value="P:formaldehyde catabolic process"/>
    <property type="evidence" value="ECO:0007669"/>
    <property type="project" value="TreeGrafter"/>
</dbReference>
<dbReference type="Pfam" id="PF00107">
    <property type="entry name" value="ADH_zinc_N"/>
    <property type="match status" value="1"/>
</dbReference>
<keyword evidence="5 9" id="KW-0560">Oxidoreductase</keyword>
<dbReference type="GO" id="GO:0005829">
    <property type="term" value="C:cytosol"/>
    <property type="evidence" value="ECO:0007669"/>
    <property type="project" value="TreeGrafter"/>
</dbReference>
<dbReference type="InterPro" id="IPR002328">
    <property type="entry name" value="ADH_Zn_CS"/>
</dbReference>